<reference evidence="1 3" key="1">
    <citation type="journal article" date="2008" name="Science">
        <title>The Physcomitrella genome reveals evolutionary insights into the conquest of land by plants.</title>
        <authorList>
            <person name="Rensing S."/>
            <person name="Lang D."/>
            <person name="Zimmer A."/>
            <person name="Terry A."/>
            <person name="Salamov A."/>
            <person name="Shapiro H."/>
            <person name="Nishiyama T."/>
            <person name="Perroud P.-F."/>
            <person name="Lindquist E."/>
            <person name="Kamisugi Y."/>
            <person name="Tanahashi T."/>
            <person name="Sakakibara K."/>
            <person name="Fujita T."/>
            <person name="Oishi K."/>
            <person name="Shin-I T."/>
            <person name="Kuroki Y."/>
            <person name="Toyoda A."/>
            <person name="Suzuki Y."/>
            <person name="Hashimoto A."/>
            <person name="Yamaguchi K."/>
            <person name="Sugano A."/>
            <person name="Kohara Y."/>
            <person name="Fujiyama A."/>
            <person name="Anterola A."/>
            <person name="Aoki S."/>
            <person name="Ashton N."/>
            <person name="Barbazuk W.B."/>
            <person name="Barker E."/>
            <person name="Bennetzen J."/>
            <person name="Bezanilla M."/>
            <person name="Blankenship R."/>
            <person name="Cho S.H."/>
            <person name="Dutcher S."/>
            <person name="Estelle M."/>
            <person name="Fawcett J.A."/>
            <person name="Gundlach H."/>
            <person name="Hanada K."/>
            <person name="Heyl A."/>
            <person name="Hicks K.A."/>
            <person name="Hugh J."/>
            <person name="Lohr M."/>
            <person name="Mayer K."/>
            <person name="Melkozernov A."/>
            <person name="Murata T."/>
            <person name="Nelson D."/>
            <person name="Pils B."/>
            <person name="Prigge M."/>
            <person name="Reiss B."/>
            <person name="Renner T."/>
            <person name="Rombauts S."/>
            <person name="Rushton P."/>
            <person name="Sanderfoot A."/>
            <person name="Schween G."/>
            <person name="Shiu S.-H."/>
            <person name="Stueber K."/>
            <person name="Theodoulou F.L."/>
            <person name="Tu H."/>
            <person name="Van de Peer Y."/>
            <person name="Verrier P.J."/>
            <person name="Waters E."/>
            <person name="Wood A."/>
            <person name="Yang L."/>
            <person name="Cove D."/>
            <person name="Cuming A."/>
            <person name="Hasebe M."/>
            <person name="Lucas S."/>
            <person name="Mishler D.B."/>
            <person name="Reski R."/>
            <person name="Grigoriev I."/>
            <person name="Quatrano R.S."/>
            <person name="Boore J.L."/>
        </authorList>
    </citation>
    <scope>NUCLEOTIDE SEQUENCE [LARGE SCALE GENOMIC DNA]</scope>
    <source>
        <strain evidence="2 3">cv. Gransden 2004</strain>
    </source>
</reference>
<dbReference type="EnsemblPlants" id="Pp3c8_24539V3.1">
    <property type="protein sequence ID" value="PAC:32964723.CDS.1"/>
    <property type="gene ID" value="Pp3c8_24539"/>
</dbReference>
<proteinExistence type="predicted"/>
<dbReference type="EMBL" id="ABEU02000008">
    <property type="protein sequence ID" value="PNR50119.1"/>
    <property type="molecule type" value="Genomic_DNA"/>
</dbReference>
<name>A0A2K1K8M3_PHYPA</name>
<dbReference type="InParanoid" id="A0A2K1K8M3"/>
<organism evidence="1">
    <name type="scientific">Physcomitrium patens</name>
    <name type="common">Spreading-leaved earth moss</name>
    <name type="synonym">Physcomitrella patens</name>
    <dbReference type="NCBI Taxonomy" id="3218"/>
    <lineage>
        <taxon>Eukaryota</taxon>
        <taxon>Viridiplantae</taxon>
        <taxon>Streptophyta</taxon>
        <taxon>Embryophyta</taxon>
        <taxon>Bryophyta</taxon>
        <taxon>Bryophytina</taxon>
        <taxon>Bryopsida</taxon>
        <taxon>Funariidae</taxon>
        <taxon>Funariales</taxon>
        <taxon>Funariaceae</taxon>
        <taxon>Physcomitrium</taxon>
    </lineage>
</organism>
<evidence type="ECO:0000313" key="1">
    <source>
        <dbReference type="EMBL" id="PNR50119.1"/>
    </source>
</evidence>
<accession>A0A2K1K8M3</accession>
<keyword evidence="3" id="KW-1185">Reference proteome</keyword>
<evidence type="ECO:0000313" key="3">
    <source>
        <dbReference type="Proteomes" id="UP000006727"/>
    </source>
</evidence>
<dbReference type="AlphaFoldDB" id="A0A2K1K8M3"/>
<gene>
    <name evidence="1" type="ORF">PHYPA_012016</name>
</gene>
<reference evidence="2" key="3">
    <citation type="submission" date="2020-12" db="UniProtKB">
        <authorList>
            <consortium name="EnsemblPlants"/>
        </authorList>
    </citation>
    <scope>IDENTIFICATION</scope>
</reference>
<evidence type="ECO:0000313" key="2">
    <source>
        <dbReference type="EnsemblPlants" id="PAC:32964723.CDS.1"/>
    </source>
</evidence>
<protein>
    <submittedName>
        <fullName evidence="1 2">Uncharacterized protein</fullName>
    </submittedName>
</protein>
<dbReference type="Proteomes" id="UP000006727">
    <property type="component" value="Chromosome 8"/>
</dbReference>
<dbReference type="PaxDb" id="3218-PP1S221_35V6.1"/>
<sequence>MAESLCAPAGAFATAKANAPTRRPWQSHTKRGQLTVALHFPHHPAGIPASHCCSGLFGGLRHRIHSSSQYMGTPSPALSIQMNECNAGGIPRYKSHLVFT</sequence>
<reference evidence="1 3" key="2">
    <citation type="journal article" date="2018" name="Plant J.">
        <title>The Physcomitrella patens chromosome-scale assembly reveals moss genome structure and evolution.</title>
        <authorList>
            <person name="Lang D."/>
            <person name="Ullrich K.K."/>
            <person name="Murat F."/>
            <person name="Fuchs J."/>
            <person name="Jenkins J."/>
            <person name="Haas F.B."/>
            <person name="Piednoel M."/>
            <person name="Gundlach H."/>
            <person name="Van Bel M."/>
            <person name="Meyberg R."/>
            <person name="Vives C."/>
            <person name="Morata J."/>
            <person name="Symeonidi A."/>
            <person name="Hiss M."/>
            <person name="Muchero W."/>
            <person name="Kamisugi Y."/>
            <person name="Saleh O."/>
            <person name="Blanc G."/>
            <person name="Decker E.L."/>
            <person name="van Gessel N."/>
            <person name="Grimwood J."/>
            <person name="Hayes R.D."/>
            <person name="Graham S.W."/>
            <person name="Gunter L.E."/>
            <person name="McDaniel S.F."/>
            <person name="Hoernstein S.N.W."/>
            <person name="Larsson A."/>
            <person name="Li F.W."/>
            <person name="Perroud P.F."/>
            <person name="Phillips J."/>
            <person name="Ranjan P."/>
            <person name="Rokshar D.S."/>
            <person name="Rothfels C.J."/>
            <person name="Schneider L."/>
            <person name="Shu S."/>
            <person name="Stevenson D.W."/>
            <person name="Thummler F."/>
            <person name="Tillich M."/>
            <person name="Villarreal Aguilar J.C."/>
            <person name="Widiez T."/>
            <person name="Wong G.K."/>
            <person name="Wymore A."/>
            <person name="Zhang Y."/>
            <person name="Zimmer A.D."/>
            <person name="Quatrano R.S."/>
            <person name="Mayer K.F.X."/>
            <person name="Goodstein D."/>
            <person name="Casacuberta J.M."/>
            <person name="Vandepoele K."/>
            <person name="Reski R."/>
            <person name="Cuming A.C."/>
            <person name="Tuskan G.A."/>
            <person name="Maumus F."/>
            <person name="Salse J."/>
            <person name="Schmutz J."/>
            <person name="Rensing S.A."/>
        </authorList>
    </citation>
    <scope>NUCLEOTIDE SEQUENCE [LARGE SCALE GENOMIC DNA]</scope>
    <source>
        <strain evidence="2 3">cv. Gransden 2004</strain>
    </source>
</reference>
<dbReference type="Gramene" id="Pp3c8_24539V3.1">
    <property type="protein sequence ID" value="PAC:32964723.CDS.1"/>
    <property type="gene ID" value="Pp3c8_24539"/>
</dbReference>